<gene>
    <name evidence="6" type="ORF">HDA32_002422</name>
</gene>
<dbReference type="SUPFAM" id="SSF56059">
    <property type="entry name" value="Glutathione synthetase ATP-binding domain-like"/>
    <property type="match status" value="1"/>
</dbReference>
<evidence type="ECO:0000256" key="2">
    <source>
        <dbReference type="ARBA" id="ARBA00022741"/>
    </source>
</evidence>
<keyword evidence="2 4" id="KW-0547">Nucleotide-binding</keyword>
<dbReference type="GO" id="GO:0005524">
    <property type="term" value="F:ATP binding"/>
    <property type="evidence" value="ECO:0007669"/>
    <property type="project" value="UniProtKB-UniRule"/>
</dbReference>
<dbReference type="Gene3D" id="3.30.470.20">
    <property type="entry name" value="ATP-grasp fold, B domain"/>
    <property type="match status" value="1"/>
</dbReference>
<evidence type="ECO:0000313" key="7">
    <source>
        <dbReference type="Proteomes" id="UP000589036"/>
    </source>
</evidence>
<dbReference type="PANTHER" id="PTHR43585">
    <property type="entry name" value="FUMIPYRROLE BIOSYNTHESIS PROTEIN C"/>
    <property type="match status" value="1"/>
</dbReference>
<accession>A0A852TWQ6</accession>
<protein>
    <recommendedName>
        <fullName evidence="5">ATP-grasp domain-containing protein</fullName>
    </recommendedName>
</protein>
<evidence type="ECO:0000256" key="4">
    <source>
        <dbReference type="PROSITE-ProRule" id="PRU00409"/>
    </source>
</evidence>
<dbReference type="GO" id="GO:0016874">
    <property type="term" value="F:ligase activity"/>
    <property type="evidence" value="ECO:0007669"/>
    <property type="project" value="UniProtKB-KW"/>
</dbReference>
<dbReference type="AlphaFoldDB" id="A0A852TWQ6"/>
<evidence type="ECO:0000256" key="3">
    <source>
        <dbReference type="ARBA" id="ARBA00022840"/>
    </source>
</evidence>
<feature type="domain" description="ATP-grasp" evidence="5">
    <location>
        <begin position="105"/>
        <end position="319"/>
    </location>
</feature>
<organism evidence="6 7">
    <name type="scientific">Spinactinospora alkalitolerans</name>
    <dbReference type="NCBI Taxonomy" id="687207"/>
    <lineage>
        <taxon>Bacteria</taxon>
        <taxon>Bacillati</taxon>
        <taxon>Actinomycetota</taxon>
        <taxon>Actinomycetes</taxon>
        <taxon>Streptosporangiales</taxon>
        <taxon>Nocardiopsidaceae</taxon>
        <taxon>Spinactinospora</taxon>
    </lineage>
</organism>
<proteinExistence type="predicted"/>
<dbReference type="PROSITE" id="PS50975">
    <property type="entry name" value="ATP_GRASP"/>
    <property type="match status" value="1"/>
</dbReference>
<dbReference type="InterPro" id="IPR052032">
    <property type="entry name" value="ATP-dep_AA_Ligase"/>
</dbReference>
<name>A0A852TWQ6_9ACTN</name>
<dbReference type="GO" id="GO:0046872">
    <property type="term" value="F:metal ion binding"/>
    <property type="evidence" value="ECO:0007669"/>
    <property type="project" value="InterPro"/>
</dbReference>
<reference evidence="6 7" key="1">
    <citation type="submission" date="2020-07" db="EMBL/GenBank/DDBJ databases">
        <title>Sequencing the genomes of 1000 actinobacteria strains.</title>
        <authorList>
            <person name="Klenk H.-P."/>
        </authorList>
    </citation>
    <scope>NUCLEOTIDE SEQUENCE [LARGE SCALE GENOMIC DNA]</scope>
    <source>
        <strain evidence="6 7">CXB654</strain>
    </source>
</reference>
<dbReference type="InterPro" id="IPR011761">
    <property type="entry name" value="ATP-grasp"/>
</dbReference>
<keyword evidence="3 4" id="KW-0067">ATP-binding</keyword>
<dbReference type="Proteomes" id="UP000589036">
    <property type="component" value="Unassembled WGS sequence"/>
</dbReference>
<dbReference type="RefSeq" id="WP_312863143.1">
    <property type="nucleotide sequence ID" value="NZ_BAAAYY010000017.1"/>
</dbReference>
<sequence length="425" mass="47938">MTENIFVLGLDEHNRQTLHSLPHLAQYRFHPLLSIDELQRQENIRMPELLEHAQAQLEAFDGSVDAIMGYWDFPVSSMVPILCGRFGLPSATLESVVKCEHKYWSRLEQRKVIDELPGFAEVELDATAPPEHLHYPMWLKPVKSFSSELAFRVTDDGEFTEAMAEIREGIGRIGEPFDFVLDRVDPPPEVVRGGGQACLAEEEVGGEQVTVEGYSRNGEVRAYGVIDSLVYPGTSSFLRYQYPSRLPGEVTGRLIDISERVVRQIGLDSVTFNIEFFWDPETGAVNLLEVNPRHSQSHAHLFEYVDGTPNHECEVRLALGRDPELRHGEGAYGVAAKWFLRRFDDGLVRRVPDEQDLARMELETAGVTAKIVAEEGGRLSDLPGQDSYSYELAQIFVGAADEEELRDKYERCVAALPFEIDDIDE</sequence>
<keyword evidence="7" id="KW-1185">Reference proteome</keyword>
<dbReference type="Pfam" id="PF13535">
    <property type="entry name" value="ATP-grasp_4"/>
    <property type="match status" value="1"/>
</dbReference>
<evidence type="ECO:0000256" key="1">
    <source>
        <dbReference type="ARBA" id="ARBA00022598"/>
    </source>
</evidence>
<dbReference type="PANTHER" id="PTHR43585:SF2">
    <property type="entry name" value="ATP-GRASP ENZYME FSQD"/>
    <property type="match status" value="1"/>
</dbReference>
<keyword evidence="1" id="KW-0436">Ligase</keyword>
<comment type="caution">
    <text evidence="6">The sequence shown here is derived from an EMBL/GenBank/DDBJ whole genome shotgun (WGS) entry which is preliminary data.</text>
</comment>
<evidence type="ECO:0000313" key="6">
    <source>
        <dbReference type="EMBL" id="NYE47302.1"/>
    </source>
</evidence>
<evidence type="ECO:0000259" key="5">
    <source>
        <dbReference type="PROSITE" id="PS50975"/>
    </source>
</evidence>
<dbReference type="EMBL" id="JACCCC010000001">
    <property type="protein sequence ID" value="NYE47302.1"/>
    <property type="molecule type" value="Genomic_DNA"/>
</dbReference>